<keyword evidence="2" id="KW-1185">Reference proteome</keyword>
<organism evidence="1 2">
    <name type="scientific">Linum trigynum</name>
    <dbReference type="NCBI Taxonomy" id="586398"/>
    <lineage>
        <taxon>Eukaryota</taxon>
        <taxon>Viridiplantae</taxon>
        <taxon>Streptophyta</taxon>
        <taxon>Embryophyta</taxon>
        <taxon>Tracheophyta</taxon>
        <taxon>Spermatophyta</taxon>
        <taxon>Magnoliopsida</taxon>
        <taxon>eudicotyledons</taxon>
        <taxon>Gunneridae</taxon>
        <taxon>Pentapetalae</taxon>
        <taxon>rosids</taxon>
        <taxon>fabids</taxon>
        <taxon>Malpighiales</taxon>
        <taxon>Linaceae</taxon>
        <taxon>Linum</taxon>
    </lineage>
</organism>
<dbReference type="AlphaFoldDB" id="A0AAV2CUG5"/>
<dbReference type="Proteomes" id="UP001497516">
    <property type="component" value="Chromosome 10"/>
</dbReference>
<evidence type="ECO:0000313" key="2">
    <source>
        <dbReference type="Proteomes" id="UP001497516"/>
    </source>
</evidence>
<sequence>MESPKVRAWALACLPMEYHQASKHGDNIGAHLKVVGSNLRVLDGGPHVFGSSSPVVSHGMLIRDSLPAIIGFTHVVLLVDVQFSKSFLHS</sequence>
<evidence type="ECO:0000313" key="1">
    <source>
        <dbReference type="EMBL" id="CAL1360205.1"/>
    </source>
</evidence>
<reference evidence="1 2" key="1">
    <citation type="submission" date="2024-04" db="EMBL/GenBank/DDBJ databases">
        <authorList>
            <person name="Fracassetti M."/>
        </authorList>
    </citation>
    <scope>NUCLEOTIDE SEQUENCE [LARGE SCALE GENOMIC DNA]</scope>
</reference>
<protein>
    <submittedName>
        <fullName evidence="1">Uncharacterized protein</fullName>
    </submittedName>
</protein>
<accession>A0AAV2CUG5</accession>
<dbReference type="EMBL" id="OZ034814">
    <property type="protein sequence ID" value="CAL1360205.1"/>
    <property type="molecule type" value="Genomic_DNA"/>
</dbReference>
<proteinExistence type="predicted"/>
<gene>
    <name evidence="1" type="ORF">LTRI10_LOCUS7655</name>
</gene>
<name>A0AAV2CUG5_9ROSI</name>